<name>A0A067TM16_GALM3</name>
<dbReference type="AlphaFoldDB" id="A0A067TM16"/>
<dbReference type="EMBL" id="KL142368">
    <property type="protein sequence ID" value="KDR84226.1"/>
    <property type="molecule type" value="Genomic_DNA"/>
</dbReference>
<accession>A0A067TM16</accession>
<dbReference type="Proteomes" id="UP000027222">
    <property type="component" value="Unassembled WGS sequence"/>
</dbReference>
<protein>
    <submittedName>
        <fullName evidence="1">Uncharacterized protein</fullName>
    </submittedName>
</protein>
<proteinExistence type="predicted"/>
<reference evidence="2" key="1">
    <citation type="journal article" date="2014" name="Proc. Natl. Acad. Sci. U.S.A.">
        <title>Extensive sampling of basidiomycete genomes demonstrates inadequacy of the white-rot/brown-rot paradigm for wood decay fungi.</title>
        <authorList>
            <person name="Riley R."/>
            <person name="Salamov A.A."/>
            <person name="Brown D.W."/>
            <person name="Nagy L.G."/>
            <person name="Floudas D."/>
            <person name="Held B.W."/>
            <person name="Levasseur A."/>
            <person name="Lombard V."/>
            <person name="Morin E."/>
            <person name="Otillar R."/>
            <person name="Lindquist E.A."/>
            <person name="Sun H."/>
            <person name="LaButti K.M."/>
            <person name="Schmutz J."/>
            <person name="Jabbour D."/>
            <person name="Luo H."/>
            <person name="Baker S.E."/>
            <person name="Pisabarro A.G."/>
            <person name="Walton J.D."/>
            <person name="Blanchette R.A."/>
            <person name="Henrissat B."/>
            <person name="Martin F."/>
            <person name="Cullen D."/>
            <person name="Hibbett D.S."/>
            <person name="Grigoriev I.V."/>
        </authorList>
    </citation>
    <scope>NUCLEOTIDE SEQUENCE [LARGE SCALE GENOMIC DNA]</scope>
    <source>
        <strain evidence="2">CBS 339.88</strain>
    </source>
</reference>
<evidence type="ECO:0000313" key="1">
    <source>
        <dbReference type="EMBL" id="KDR84226.1"/>
    </source>
</evidence>
<keyword evidence="2" id="KW-1185">Reference proteome</keyword>
<dbReference type="HOGENOM" id="CLU_1570764_0_0_1"/>
<gene>
    <name evidence="1" type="ORF">GALMADRAFT_133577</name>
</gene>
<sequence>MSQQTTFDRTLVFEPFASQAGIPDTTLIGGTVYGDSLDGNGYCARYILHSGGGYIMHFGVFTYSGSPAISGEGLSFFGFATLNFEDDGNGLGVDIQFTTIGRTIAKPIALFSTPDGRAYASILEFRPITNQPTFLLISGQRPGVVTCNVRALLRPFFLDFCHKLTNPIVS</sequence>
<evidence type="ECO:0000313" key="2">
    <source>
        <dbReference type="Proteomes" id="UP000027222"/>
    </source>
</evidence>
<organism evidence="1 2">
    <name type="scientific">Galerina marginata (strain CBS 339.88)</name>
    <dbReference type="NCBI Taxonomy" id="685588"/>
    <lineage>
        <taxon>Eukaryota</taxon>
        <taxon>Fungi</taxon>
        <taxon>Dikarya</taxon>
        <taxon>Basidiomycota</taxon>
        <taxon>Agaricomycotina</taxon>
        <taxon>Agaricomycetes</taxon>
        <taxon>Agaricomycetidae</taxon>
        <taxon>Agaricales</taxon>
        <taxon>Agaricineae</taxon>
        <taxon>Strophariaceae</taxon>
        <taxon>Galerina</taxon>
    </lineage>
</organism>